<proteinExistence type="predicted"/>
<name>A0ACB9S303_9MYRT</name>
<accession>A0ACB9S303</accession>
<keyword evidence="2" id="KW-1185">Reference proteome</keyword>
<evidence type="ECO:0000313" key="1">
    <source>
        <dbReference type="EMBL" id="KAI4384229.1"/>
    </source>
</evidence>
<reference evidence="2" key="1">
    <citation type="journal article" date="2023" name="Front. Plant Sci.">
        <title>Chromosomal-level genome assembly of Melastoma candidum provides insights into trichome evolution.</title>
        <authorList>
            <person name="Zhong Y."/>
            <person name="Wu W."/>
            <person name="Sun C."/>
            <person name="Zou P."/>
            <person name="Liu Y."/>
            <person name="Dai S."/>
            <person name="Zhou R."/>
        </authorList>
    </citation>
    <scope>NUCLEOTIDE SEQUENCE [LARGE SCALE GENOMIC DNA]</scope>
</reference>
<gene>
    <name evidence="1" type="ORF">MLD38_002412</name>
</gene>
<comment type="caution">
    <text evidence="1">The sequence shown here is derived from an EMBL/GenBank/DDBJ whole genome shotgun (WGS) entry which is preliminary data.</text>
</comment>
<organism evidence="1 2">
    <name type="scientific">Melastoma candidum</name>
    <dbReference type="NCBI Taxonomy" id="119954"/>
    <lineage>
        <taxon>Eukaryota</taxon>
        <taxon>Viridiplantae</taxon>
        <taxon>Streptophyta</taxon>
        <taxon>Embryophyta</taxon>
        <taxon>Tracheophyta</taxon>
        <taxon>Spermatophyta</taxon>
        <taxon>Magnoliopsida</taxon>
        <taxon>eudicotyledons</taxon>
        <taxon>Gunneridae</taxon>
        <taxon>Pentapetalae</taxon>
        <taxon>rosids</taxon>
        <taxon>malvids</taxon>
        <taxon>Myrtales</taxon>
        <taxon>Melastomataceae</taxon>
        <taxon>Melastomatoideae</taxon>
        <taxon>Melastomateae</taxon>
        <taxon>Melastoma</taxon>
    </lineage>
</organism>
<protein>
    <submittedName>
        <fullName evidence="1">Uncharacterized protein</fullName>
    </submittedName>
</protein>
<dbReference type="EMBL" id="CM042881">
    <property type="protein sequence ID" value="KAI4384229.1"/>
    <property type="molecule type" value="Genomic_DNA"/>
</dbReference>
<sequence>MASLPVDITLNILSRLPVKSLVRSRCVCKSWNSLIRSPSFIKMHLNHWSNFPGVDVYNYADDCVPQLAMYDPEKSQHHDLDLPIDRPRGMNIEVIGSCNGVLCLSTYNEDNHDDSKIFLWNPFINELESLPESAYPVWRSIGFGWNDSAGGGLGEFKVVNINVTGKCPDKSSQVEVFSQRKNSWSQLGNTLPPACRNHHLGAQVYVQNFICWCPCVRTDPRYRYAMKAWLVLFDVSKEEFHEEELPDTMPGEDKYIAVLDGCLSVIAQSRQPEFKGYEVWVMKEFGSFHSWTKLYTIATSYDPCHRPLGFTSSRKLLFMRNFYIGLRFGSLTYLVLYDHTRDEFDSFSRRNRKGSFYKSRMVNHVASLVSPRAYREIPVA</sequence>
<dbReference type="Proteomes" id="UP001057402">
    <property type="component" value="Chromosome 2"/>
</dbReference>
<evidence type="ECO:0000313" key="2">
    <source>
        <dbReference type="Proteomes" id="UP001057402"/>
    </source>
</evidence>